<dbReference type="RefSeq" id="WP_331808646.1">
    <property type="nucleotide sequence ID" value="NZ_JAZHOU010000001.1"/>
</dbReference>
<dbReference type="Proteomes" id="UP001356704">
    <property type="component" value="Unassembled WGS sequence"/>
</dbReference>
<feature type="chain" id="PRO_5046552276" description="TonB C-terminal domain-containing protein" evidence="1">
    <location>
        <begin position="26"/>
        <end position="180"/>
    </location>
</feature>
<gene>
    <name evidence="2" type="ORF">V1468_02340</name>
</gene>
<accession>A0ABU7W1J0</accession>
<comment type="caution">
    <text evidence="2">The sequence shown here is derived from an EMBL/GenBank/DDBJ whole genome shotgun (WGS) entry which is preliminary data.</text>
</comment>
<protein>
    <recommendedName>
        <fullName evidence="4">TonB C-terminal domain-containing protein</fullName>
    </recommendedName>
</protein>
<evidence type="ECO:0008006" key="4">
    <source>
        <dbReference type="Google" id="ProtNLM"/>
    </source>
</evidence>
<dbReference type="SUPFAM" id="SSF74653">
    <property type="entry name" value="TolA/TonB C-terminal domain"/>
    <property type="match status" value="1"/>
</dbReference>
<evidence type="ECO:0000313" key="3">
    <source>
        <dbReference type="Proteomes" id="UP001356704"/>
    </source>
</evidence>
<name>A0ABU7W1J0_9FLAO</name>
<keyword evidence="1" id="KW-0732">Signal</keyword>
<organism evidence="2 3">
    <name type="scientific">Winogradskyella poriferorum</name>
    <dbReference type="NCBI Taxonomy" id="307627"/>
    <lineage>
        <taxon>Bacteria</taxon>
        <taxon>Pseudomonadati</taxon>
        <taxon>Bacteroidota</taxon>
        <taxon>Flavobacteriia</taxon>
        <taxon>Flavobacteriales</taxon>
        <taxon>Flavobacteriaceae</taxon>
        <taxon>Winogradskyella</taxon>
    </lineage>
</organism>
<keyword evidence="3" id="KW-1185">Reference proteome</keyword>
<dbReference type="EMBL" id="JAZHOU010000001">
    <property type="protein sequence ID" value="MEF3077831.1"/>
    <property type="molecule type" value="Genomic_DNA"/>
</dbReference>
<dbReference type="Gene3D" id="3.30.1150.10">
    <property type="match status" value="1"/>
</dbReference>
<reference evidence="2 3" key="1">
    <citation type="submission" date="2024-02" db="EMBL/GenBank/DDBJ databases">
        <title>Winogradskyella poriferorum JCM 12885.</title>
        <authorList>
            <person name="Zhang D.-F."/>
            <person name="Fu Z.-Y."/>
        </authorList>
    </citation>
    <scope>NUCLEOTIDE SEQUENCE [LARGE SCALE GENOMIC DNA]</scope>
    <source>
        <strain evidence="2 3">JCM 12885</strain>
    </source>
</reference>
<sequence>MVLKTKVNLLVAVSILLAMSGFGNAQEKETKVESTEEVEIVEVDAEQEPEFIPFNAVNEVPYSEECENYKTNEERKKCFVEFIRNHTIRKFNTDLPRELGLSAGKKRIFVGFKIDVTGNVVDVKSRAEHEDLEKEIERVINLLPKFIPGKHKGKVVTVAYSLPVIFTIEEYEVKGDKQKN</sequence>
<evidence type="ECO:0000313" key="2">
    <source>
        <dbReference type="EMBL" id="MEF3077831.1"/>
    </source>
</evidence>
<proteinExistence type="predicted"/>
<evidence type="ECO:0000256" key="1">
    <source>
        <dbReference type="SAM" id="SignalP"/>
    </source>
</evidence>
<feature type="signal peptide" evidence="1">
    <location>
        <begin position="1"/>
        <end position="25"/>
    </location>
</feature>